<feature type="domain" description="Protein-glutamine gamma-glutamyltransferase-like C-terminal" evidence="1">
    <location>
        <begin position="269"/>
        <end position="337"/>
    </location>
</feature>
<proteinExistence type="predicted"/>
<dbReference type="RefSeq" id="WP_119319609.1">
    <property type="nucleotide sequence ID" value="NZ_AP025739.1"/>
</dbReference>
<dbReference type="KEGG" id="ccot:CCAX7_47380"/>
<evidence type="ECO:0000259" key="1">
    <source>
        <dbReference type="Pfam" id="PF13559"/>
    </source>
</evidence>
<evidence type="ECO:0000313" key="2">
    <source>
        <dbReference type="EMBL" id="BDI32687.1"/>
    </source>
</evidence>
<reference evidence="2 3" key="1">
    <citation type="journal article" date="2019" name="Int. J. Syst. Evol. Microbiol.">
        <title>Capsulimonas corticalis gen. nov., sp. nov., an aerobic capsulated bacterium, of a novel bacterial order, Capsulimonadales ord. nov., of the class Armatimonadia of the phylum Armatimonadetes.</title>
        <authorList>
            <person name="Li J."/>
            <person name="Kudo C."/>
            <person name="Tonouchi A."/>
        </authorList>
    </citation>
    <scope>NUCLEOTIDE SEQUENCE [LARGE SCALE GENOMIC DNA]</scope>
    <source>
        <strain evidence="2 3">AX-7</strain>
    </source>
</reference>
<protein>
    <recommendedName>
        <fullName evidence="1">Protein-glutamine gamma-glutamyltransferase-like C-terminal domain-containing protein</fullName>
    </recommendedName>
</protein>
<dbReference type="Pfam" id="PF13559">
    <property type="entry name" value="DUF4129"/>
    <property type="match status" value="1"/>
</dbReference>
<gene>
    <name evidence="2" type="ORF">CCAX7_47380</name>
</gene>
<dbReference type="InterPro" id="IPR025403">
    <property type="entry name" value="TgpA-like_C"/>
</dbReference>
<dbReference type="OrthoDB" id="5491447at2"/>
<name>A0A402CQ67_9BACT</name>
<dbReference type="Proteomes" id="UP000287394">
    <property type="component" value="Chromosome"/>
</dbReference>
<organism evidence="2 3">
    <name type="scientific">Capsulimonas corticalis</name>
    <dbReference type="NCBI Taxonomy" id="2219043"/>
    <lineage>
        <taxon>Bacteria</taxon>
        <taxon>Bacillati</taxon>
        <taxon>Armatimonadota</taxon>
        <taxon>Armatimonadia</taxon>
        <taxon>Capsulimonadales</taxon>
        <taxon>Capsulimonadaceae</taxon>
        <taxon>Capsulimonas</taxon>
    </lineage>
</organism>
<accession>A0A402CQ67</accession>
<sequence length="353" mass="39237">MIHRRRPTSIVFLLCALLTALSTMTAGAVPVAQFRKALASVEHRLETASEASRGGKPESGETPHDFAKRVLGPIPTVEVPGQGAVRVRSARLVAALQKIDAAPLKKRAEQYAPIILATKTLREDMRGMKPGDVGGGDDPPSSYVEVRRILARPEFQSEPLPPPSPLELGWNRFLKWLADHLPKPQRGASGTINPAIIRGLFYGLGALLFGLLVYLIVQYIRNRTVNVVQRDRELAEEAMVEARDKDSLIDAAEARAKEGDFRGAFRLVYLATLVAMDTDGILRFDRSRTNWEYLRSLRGAGRDDLYRAMLPLTRDFDRLWYGYATAGPSDYRQALEYYDRLRAPSPAAAARRG</sequence>
<keyword evidence="3" id="KW-1185">Reference proteome</keyword>
<dbReference type="AlphaFoldDB" id="A0A402CQ67"/>
<dbReference type="EMBL" id="AP025739">
    <property type="protein sequence ID" value="BDI32687.1"/>
    <property type="molecule type" value="Genomic_DNA"/>
</dbReference>
<evidence type="ECO:0000313" key="3">
    <source>
        <dbReference type="Proteomes" id="UP000287394"/>
    </source>
</evidence>